<reference evidence="7" key="1">
    <citation type="journal article" date="2021" name="J Fungi (Basel)">
        <title>Genomic and Metabolomic Analyses of the Marine Fungus Emericellopsis cladophorae: Insights into Saltwater Adaptability Mechanisms and Its Biosynthetic Potential.</title>
        <authorList>
            <person name="Goncalves M.F.M."/>
            <person name="Hilario S."/>
            <person name="Van de Peer Y."/>
            <person name="Esteves A.C."/>
            <person name="Alves A."/>
        </authorList>
    </citation>
    <scope>NUCLEOTIDE SEQUENCE</scope>
    <source>
        <strain evidence="7">MUM 19.33</strain>
    </source>
</reference>
<dbReference type="GO" id="GO:1990316">
    <property type="term" value="C:Atg1/ULK1 kinase complex"/>
    <property type="evidence" value="ECO:0007669"/>
    <property type="project" value="InterPro"/>
</dbReference>
<evidence type="ECO:0000256" key="3">
    <source>
        <dbReference type="ARBA" id="ARBA00023006"/>
    </source>
</evidence>
<dbReference type="InterPro" id="IPR040182">
    <property type="entry name" value="ATG13"/>
</dbReference>
<dbReference type="PANTHER" id="PTHR13430">
    <property type="match status" value="1"/>
</dbReference>
<dbReference type="RefSeq" id="XP_051364341.1">
    <property type="nucleotide sequence ID" value="XM_051503940.1"/>
</dbReference>
<evidence type="ECO:0000313" key="8">
    <source>
        <dbReference type="Proteomes" id="UP001055219"/>
    </source>
</evidence>
<feature type="compositionally biased region" description="Polar residues" evidence="5">
    <location>
        <begin position="381"/>
        <end position="390"/>
    </location>
</feature>
<dbReference type="AlphaFoldDB" id="A0A9Q0BGA0"/>
<dbReference type="OrthoDB" id="70161at2759"/>
<dbReference type="Pfam" id="PF10033">
    <property type="entry name" value="ATG13"/>
    <property type="match status" value="1"/>
</dbReference>
<evidence type="ECO:0000256" key="2">
    <source>
        <dbReference type="ARBA" id="ARBA00013801"/>
    </source>
</evidence>
<dbReference type="GO" id="GO:0034497">
    <property type="term" value="P:protein localization to phagophore assembly site"/>
    <property type="evidence" value="ECO:0007669"/>
    <property type="project" value="TreeGrafter"/>
</dbReference>
<feature type="compositionally biased region" description="Low complexity" evidence="5">
    <location>
        <begin position="417"/>
        <end position="440"/>
    </location>
</feature>
<evidence type="ECO:0000256" key="4">
    <source>
        <dbReference type="RuleBase" id="RU361214"/>
    </source>
</evidence>
<dbReference type="PANTHER" id="PTHR13430:SF4">
    <property type="entry name" value="AUTOPHAGY-RELATED PROTEIN 13"/>
    <property type="match status" value="1"/>
</dbReference>
<feature type="region of interest" description="Disordered" evidence="5">
    <location>
        <begin position="353"/>
        <end position="517"/>
    </location>
</feature>
<protein>
    <recommendedName>
        <fullName evidence="2 4">Autophagy-related protein 13</fullName>
    </recommendedName>
</protein>
<feature type="compositionally biased region" description="Polar residues" evidence="5">
    <location>
        <begin position="304"/>
        <end position="317"/>
    </location>
</feature>
<feature type="compositionally biased region" description="Polar residues" evidence="5">
    <location>
        <begin position="210"/>
        <end position="249"/>
    </location>
</feature>
<dbReference type="GO" id="GO:0034727">
    <property type="term" value="P:piecemeal microautophagy of the nucleus"/>
    <property type="evidence" value="ECO:0007669"/>
    <property type="project" value="TreeGrafter"/>
</dbReference>
<dbReference type="Gene3D" id="6.10.140.1900">
    <property type="match status" value="1"/>
</dbReference>
<feature type="compositionally biased region" description="Low complexity" evidence="5">
    <location>
        <begin position="498"/>
        <end position="510"/>
    </location>
</feature>
<feature type="compositionally biased region" description="Polar residues" evidence="5">
    <location>
        <begin position="605"/>
        <end position="614"/>
    </location>
</feature>
<accession>A0A9Q0BGA0</accession>
<dbReference type="Gene3D" id="3.30.900.10">
    <property type="entry name" value="HORMA domain"/>
    <property type="match status" value="1"/>
</dbReference>
<feature type="compositionally biased region" description="Low complexity" evidence="5">
    <location>
        <begin position="391"/>
        <end position="409"/>
    </location>
</feature>
<dbReference type="GO" id="GO:0000407">
    <property type="term" value="C:phagophore assembly site"/>
    <property type="evidence" value="ECO:0007669"/>
    <property type="project" value="TreeGrafter"/>
</dbReference>
<keyword evidence="3 4" id="KW-0072">Autophagy</keyword>
<reference evidence="7" key="2">
    <citation type="submission" date="2022-07" db="EMBL/GenBank/DDBJ databases">
        <authorList>
            <person name="Goncalves M.F.M."/>
            <person name="Hilario S."/>
            <person name="Van De Peer Y."/>
            <person name="Esteves A.C."/>
            <person name="Alves A."/>
        </authorList>
    </citation>
    <scope>NUCLEOTIDE SEQUENCE</scope>
    <source>
        <strain evidence="7">MUM 19.33</strain>
    </source>
</reference>
<proteinExistence type="inferred from homology"/>
<evidence type="ECO:0000259" key="6">
    <source>
        <dbReference type="Pfam" id="PF10033"/>
    </source>
</evidence>
<evidence type="ECO:0000313" key="7">
    <source>
        <dbReference type="EMBL" id="KAI6783485.1"/>
    </source>
</evidence>
<dbReference type="InterPro" id="IPR018731">
    <property type="entry name" value="Atg13_N"/>
</dbReference>
<feature type="domain" description="Autophagy-related protein 13 N-terminal" evidence="6">
    <location>
        <begin position="16"/>
        <end position="222"/>
    </location>
</feature>
<name>A0A9Q0BGA0_9HYPO</name>
<comment type="similarity">
    <text evidence="1 4">Belongs to the ATG13 family. Fungi subfamily.</text>
</comment>
<organism evidence="7 8">
    <name type="scientific">Emericellopsis cladophorae</name>
    <dbReference type="NCBI Taxonomy" id="2686198"/>
    <lineage>
        <taxon>Eukaryota</taxon>
        <taxon>Fungi</taxon>
        <taxon>Dikarya</taxon>
        <taxon>Ascomycota</taxon>
        <taxon>Pezizomycotina</taxon>
        <taxon>Sordariomycetes</taxon>
        <taxon>Hypocreomycetidae</taxon>
        <taxon>Hypocreales</taxon>
        <taxon>Bionectriaceae</taxon>
        <taxon>Emericellopsis</taxon>
    </lineage>
</organism>
<feature type="compositionally biased region" description="Low complexity" evidence="5">
    <location>
        <begin position="269"/>
        <end position="282"/>
    </location>
</feature>
<feature type="compositionally biased region" description="Polar residues" evidence="5">
    <location>
        <begin position="469"/>
        <end position="482"/>
    </location>
</feature>
<dbReference type="EMBL" id="JAGIXG020000007">
    <property type="protein sequence ID" value="KAI6783485.1"/>
    <property type="molecule type" value="Genomic_DNA"/>
</dbReference>
<dbReference type="InterPro" id="IPR036570">
    <property type="entry name" value="HORMA_dom_sf"/>
</dbReference>
<sequence>MPGPPVESVKKLDQIVQNFFNKVAVLVLDSRIKTKPTRTANGVKKPNKWFQLETDEIDDFRDELKTWKLSGSIDSRPPPLIIEVYLDTSRLESSQSLTIVDEEGKRWDVMEQLSEVSANGTTTRNTQVILERWKVELRATDNPPSDDFGPSLPTIYKKAIVFFRSFFAASRLLPAWRFASQGAARNPHPALIPRCRRPSVSFQPFKAGSLSGSPIPRTTESDTSNSPSSYQKPPSLSQPRSRTSLTAGNPASLRGGPPTPQPAEPAGGSSPRPSSTSRYSSSFTHRRGRLSVGGASRTADDEQNSSGRQSLASSLAQPGSGLLAEPGASSGSLGAEEDNISEFLKALDSKKTLKSFDSPKRGESATNKTVAQLSKFHMMRESNNALTESMTSSVQMQRSLSSSSRHMTSNPGMVAGSISASSSPSKPHSPHTPHTPAIPSRLSENSLIDDSSTSRRVSSRRPAAPESTVPESSRENTITGEGTTAIDIPLSPRLGSYQRRSSSVAQQSRAVMDDDTADLPFATNRSISLGADDRDPPTISGLLGRRMDQEAEQQALQPAADIRTTETSNILNRQDSNEDNNPPDAFLSGLPNSPYGRKRYMGMSAQRNRQTPPQSSRGSFTGSGSRPGREDAESLSGEPLMFDLSEMDPQGRRSLEADRGGNSRRMW</sequence>
<dbReference type="GO" id="GO:0005829">
    <property type="term" value="C:cytosol"/>
    <property type="evidence" value="ECO:0007669"/>
    <property type="project" value="TreeGrafter"/>
</dbReference>
<dbReference type="GeneID" id="75831997"/>
<feature type="region of interest" description="Disordered" evidence="5">
    <location>
        <begin position="572"/>
        <end position="667"/>
    </location>
</feature>
<feature type="region of interest" description="Disordered" evidence="5">
    <location>
        <begin position="203"/>
        <end position="336"/>
    </location>
</feature>
<dbReference type="GO" id="GO:0000423">
    <property type="term" value="P:mitophagy"/>
    <property type="evidence" value="ECO:0007669"/>
    <property type="project" value="TreeGrafter"/>
</dbReference>
<feature type="compositionally biased region" description="Low complexity" evidence="5">
    <location>
        <begin position="615"/>
        <end position="626"/>
    </location>
</feature>
<comment type="caution">
    <text evidence="7">The sequence shown here is derived from an EMBL/GenBank/DDBJ whole genome shotgun (WGS) entry which is preliminary data.</text>
</comment>
<evidence type="ECO:0000256" key="5">
    <source>
        <dbReference type="SAM" id="MobiDB-lite"/>
    </source>
</evidence>
<feature type="compositionally biased region" description="Basic and acidic residues" evidence="5">
    <location>
        <begin position="649"/>
        <end position="661"/>
    </location>
</feature>
<gene>
    <name evidence="7" type="ORF">J7T54_005514</name>
</gene>
<keyword evidence="8" id="KW-1185">Reference proteome</keyword>
<evidence type="ECO:0000256" key="1">
    <source>
        <dbReference type="ARBA" id="ARBA00005246"/>
    </source>
</evidence>
<dbReference type="Proteomes" id="UP001055219">
    <property type="component" value="Unassembled WGS sequence"/>
</dbReference>